<dbReference type="Proteomes" id="UP000887565">
    <property type="component" value="Unplaced"/>
</dbReference>
<dbReference type="AlphaFoldDB" id="A0A915IWF1"/>
<reference evidence="2" key="1">
    <citation type="submission" date="2022-11" db="UniProtKB">
        <authorList>
            <consortium name="WormBaseParasite"/>
        </authorList>
    </citation>
    <scope>IDENTIFICATION</scope>
</reference>
<evidence type="ECO:0000313" key="2">
    <source>
        <dbReference type="WBParaSite" id="nRc.2.0.1.t18409-RA"/>
    </source>
</evidence>
<organism evidence="1 2">
    <name type="scientific">Romanomermis culicivorax</name>
    <name type="common">Nematode worm</name>
    <dbReference type="NCBI Taxonomy" id="13658"/>
    <lineage>
        <taxon>Eukaryota</taxon>
        <taxon>Metazoa</taxon>
        <taxon>Ecdysozoa</taxon>
        <taxon>Nematoda</taxon>
        <taxon>Enoplea</taxon>
        <taxon>Dorylaimia</taxon>
        <taxon>Mermithida</taxon>
        <taxon>Mermithoidea</taxon>
        <taxon>Mermithidae</taxon>
        <taxon>Romanomermis</taxon>
    </lineage>
</organism>
<name>A0A915IWF1_ROMCU</name>
<dbReference type="WBParaSite" id="nRc.2.0.1.t18409-RA">
    <property type="protein sequence ID" value="nRc.2.0.1.t18409-RA"/>
    <property type="gene ID" value="nRc.2.0.1.g18409"/>
</dbReference>
<proteinExistence type="predicted"/>
<sequence length="23" mass="2862">MIDRRIFINRSTNVFYAKNVTRF</sequence>
<accession>A0A915IWF1</accession>
<evidence type="ECO:0000313" key="1">
    <source>
        <dbReference type="Proteomes" id="UP000887565"/>
    </source>
</evidence>
<keyword evidence="1" id="KW-1185">Reference proteome</keyword>
<protein>
    <submittedName>
        <fullName evidence="2">Uncharacterized protein</fullName>
    </submittedName>
</protein>